<evidence type="ECO:0000259" key="3">
    <source>
        <dbReference type="SMART" id="SM00829"/>
    </source>
</evidence>
<dbReference type="Gene3D" id="3.40.50.720">
    <property type="entry name" value="NAD(P)-binding Rossmann-like Domain"/>
    <property type="match status" value="1"/>
</dbReference>
<evidence type="ECO:0000256" key="1">
    <source>
        <dbReference type="ARBA" id="ARBA00022857"/>
    </source>
</evidence>
<dbReference type="InterPro" id="IPR014189">
    <property type="entry name" value="Quinone_OxRdtase_PIG3"/>
</dbReference>
<proteinExistence type="predicted"/>
<dbReference type="EMBL" id="VJON01000019">
    <property type="protein sequence ID" value="TSE34425.1"/>
    <property type="molecule type" value="Genomic_DNA"/>
</dbReference>
<keyword evidence="5" id="KW-1185">Reference proteome</keyword>
<dbReference type="Proteomes" id="UP000318294">
    <property type="component" value="Unassembled WGS sequence"/>
</dbReference>
<protein>
    <submittedName>
        <fullName evidence="4">Phthiocerol/phenolphthiocerol synthesis polyketide synthase type I PpsC</fullName>
        <ecNumber evidence="4">2.3.1.41</ecNumber>
    </submittedName>
</protein>
<sequence>MARDMQAIEIAAHGGPEGLRLVRRSLPEPGEGEVRIRVSASGINRPDVLQRLGRYAPPPGVSDLPGLEVAGVIDSGDVEAMEAAGLRIGDRVCALVAGGGYAEYCVAPVGQCLPVPRGCSDIEAAGLPETFFTVWSNVFDRGRLQAGETLLVQGGASGIGVAAIQMARAMGARVFVTVGSPDKAEACLRLGAEAAILYRSQDFVAEVQRLTHGRGVDVILDMVAGAYVGREVRCLAEDGRLVIIAVQGGTDASFDAGLVLRRRLTITGSTLRPRSVAFKAAIARELRRHVWPLIERGAIRPVVYRVFAPEEAAQAHALMESNQHIGKLIIDWSRASA</sequence>
<name>A0A554XF23_9BURK</name>
<organism evidence="4 5">
    <name type="scientific">Tepidimonas charontis</name>
    <dbReference type="NCBI Taxonomy" id="2267262"/>
    <lineage>
        <taxon>Bacteria</taxon>
        <taxon>Pseudomonadati</taxon>
        <taxon>Pseudomonadota</taxon>
        <taxon>Betaproteobacteria</taxon>
        <taxon>Burkholderiales</taxon>
        <taxon>Tepidimonas</taxon>
    </lineage>
</organism>
<dbReference type="SUPFAM" id="SSF51735">
    <property type="entry name" value="NAD(P)-binding Rossmann-fold domains"/>
    <property type="match status" value="1"/>
</dbReference>
<dbReference type="InterPro" id="IPR013149">
    <property type="entry name" value="ADH-like_C"/>
</dbReference>
<dbReference type="AlphaFoldDB" id="A0A554XF23"/>
<dbReference type="CDD" id="cd05276">
    <property type="entry name" value="p53_inducible_oxidoreductase"/>
    <property type="match status" value="1"/>
</dbReference>
<dbReference type="InterPro" id="IPR013154">
    <property type="entry name" value="ADH-like_N"/>
</dbReference>
<dbReference type="GO" id="GO:0070402">
    <property type="term" value="F:NADPH binding"/>
    <property type="evidence" value="ECO:0007669"/>
    <property type="project" value="TreeGrafter"/>
</dbReference>
<gene>
    <name evidence="4" type="primary">ppsC</name>
    <name evidence="4" type="ORF">Tchar_01401</name>
</gene>
<dbReference type="InterPro" id="IPR020843">
    <property type="entry name" value="ER"/>
</dbReference>
<keyword evidence="4" id="KW-0012">Acyltransferase</keyword>
<dbReference type="PANTHER" id="PTHR48106">
    <property type="entry name" value="QUINONE OXIDOREDUCTASE PIG3-RELATED"/>
    <property type="match status" value="1"/>
</dbReference>
<keyword evidence="2" id="KW-0560">Oxidoreductase</keyword>
<comment type="caution">
    <text evidence="4">The sequence shown here is derived from an EMBL/GenBank/DDBJ whole genome shotgun (WGS) entry which is preliminary data.</text>
</comment>
<evidence type="ECO:0000313" key="5">
    <source>
        <dbReference type="Proteomes" id="UP000318294"/>
    </source>
</evidence>
<keyword evidence="4" id="KW-0808">Transferase</keyword>
<keyword evidence="1" id="KW-0521">NADP</keyword>
<accession>A0A554XF23</accession>
<dbReference type="NCBIfam" id="TIGR02824">
    <property type="entry name" value="quinone_pig3"/>
    <property type="match status" value="1"/>
</dbReference>
<reference evidence="4 5" key="1">
    <citation type="submission" date="2019-07" db="EMBL/GenBank/DDBJ databases">
        <title>Tepidimonas charontis SPSP-6 draft genome.</title>
        <authorList>
            <person name="Da Costa M.S."/>
            <person name="Froufe H.J.C."/>
            <person name="Egas C."/>
            <person name="Albuquerque L."/>
        </authorList>
    </citation>
    <scope>NUCLEOTIDE SEQUENCE [LARGE SCALE GENOMIC DNA]</scope>
    <source>
        <strain evidence="4 5">SPSP-6</strain>
    </source>
</reference>
<dbReference type="EC" id="2.3.1.41" evidence="4"/>
<dbReference type="SMART" id="SM00829">
    <property type="entry name" value="PKS_ER"/>
    <property type="match status" value="1"/>
</dbReference>
<dbReference type="Pfam" id="PF08240">
    <property type="entry name" value="ADH_N"/>
    <property type="match status" value="1"/>
</dbReference>
<dbReference type="GO" id="GO:0016651">
    <property type="term" value="F:oxidoreductase activity, acting on NAD(P)H"/>
    <property type="evidence" value="ECO:0007669"/>
    <property type="project" value="TreeGrafter"/>
</dbReference>
<evidence type="ECO:0000256" key="2">
    <source>
        <dbReference type="ARBA" id="ARBA00023002"/>
    </source>
</evidence>
<dbReference type="PANTHER" id="PTHR48106:SF8">
    <property type="entry name" value="OS02G0805600 PROTEIN"/>
    <property type="match status" value="1"/>
</dbReference>
<dbReference type="InterPro" id="IPR036291">
    <property type="entry name" value="NAD(P)-bd_dom_sf"/>
</dbReference>
<dbReference type="Gene3D" id="3.90.180.10">
    <property type="entry name" value="Medium-chain alcohol dehydrogenases, catalytic domain"/>
    <property type="match status" value="1"/>
</dbReference>
<evidence type="ECO:0000313" key="4">
    <source>
        <dbReference type="EMBL" id="TSE34425.1"/>
    </source>
</evidence>
<dbReference type="Pfam" id="PF00107">
    <property type="entry name" value="ADH_zinc_N"/>
    <property type="match status" value="1"/>
</dbReference>
<dbReference type="SUPFAM" id="SSF50129">
    <property type="entry name" value="GroES-like"/>
    <property type="match status" value="1"/>
</dbReference>
<dbReference type="GO" id="GO:0004315">
    <property type="term" value="F:3-oxoacyl-[acyl-carrier-protein] synthase activity"/>
    <property type="evidence" value="ECO:0007669"/>
    <property type="project" value="UniProtKB-EC"/>
</dbReference>
<feature type="domain" description="Enoyl reductase (ER)" evidence="3">
    <location>
        <begin position="14"/>
        <end position="330"/>
    </location>
</feature>
<dbReference type="InterPro" id="IPR011032">
    <property type="entry name" value="GroES-like_sf"/>
</dbReference>